<evidence type="ECO:0000313" key="2">
    <source>
        <dbReference type="Proteomes" id="UP000235965"/>
    </source>
</evidence>
<comment type="caution">
    <text evidence="1">The sequence shown here is derived from an EMBL/GenBank/DDBJ whole genome shotgun (WGS) entry which is preliminary data.</text>
</comment>
<sequence>MKILLGDFNAKVGREDIFKPTVGNESLHEISNDNGVRVVNFATSKHLTVKRNQIDHILVDRRRHSSILDVRSFRAADCDTDHYLVVAKLRERLAVSKQTTHRVHMERFNLKKLNEVEGKEQYHI</sequence>
<organism evidence="1 2">
    <name type="scientific">Cryptotermes secundus</name>
    <dbReference type="NCBI Taxonomy" id="105785"/>
    <lineage>
        <taxon>Eukaryota</taxon>
        <taxon>Metazoa</taxon>
        <taxon>Ecdysozoa</taxon>
        <taxon>Arthropoda</taxon>
        <taxon>Hexapoda</taxon>
        <taxon>Insecta</taxon>
        <taxon>Pterygota</taxon>
        <taxon>Neoptera</taxon>
        <taxon>Polyneoptera</taxon>
        <taxon>Dictyoptera</taxon>
        <taxon>Blattodea</taxon>
        <taxon>Blattoidea</taxon>
        <taxon>Termitoidae</taxon>
        <taxon>Kalotermitidae</taxon>
        <taxon>Cryptotermitinae</taxon>
        <taxon>Cryptotermes</taxon>
    </lineage>
</organism>
<dbReference type="InterPro" id="IPR036691">
    <property type="entry name" value="Endo/exonu/phosph_ase_sf"/>
</dbReference>
<dbReference type="SUPFAM" id="SSF56219">
    <property type="entry name" value="DNase I-like"/>
    <property type="match status" value="1"/>
</dbReference>
<dbReference type="Gene3D" id="3.60.10.10">
    <property type="entry name" value="Endonuclease/exonuclease/phosphatase"/>
    <property type="match status" value="1"/>
</dbReference>
<proteinExistence type="predicted"/>
<reference evidence="1 2" key="1">
    <citation type="submission" date="2017-12" db="EMBL/GenBank/DDBJ databases">
        <title>Hemimetabolous genomes reveal molecular basis of termite eusociality.</title>
        <authorList>
            <person name="Harrison M.C."/>
            <person name="Jongepier E."/>
            <person name="Robertson H.M."/>
            <person name="Arning N."/>
            <person name="Bitard-Feildel T."/>
            <person name="Chao H."/>
            <person name="Childers C.P."/>
            <person name="Dinh H."/>
            <person name="Doddapaneni H."/>
            <person name="Dugan S."/>
            <person name="Gowin J."/>
            <person name="Greiner C."/>
            <person name="Han Y."/>
            <person name="Hu H."/>
            <person name="Hughes D.S.T."/>
            <person name="Huylmans A.-K."/>
            <person name="Kemena C."/>
            <person name="Kremer L.P.M."/>
            <person name="Lee S.L."/>
            <person name="Lopez-Ezquerra A."/>
            <person name="Mallet L."/>
            <person name="Monroy-Kuhn J.M."/>
            <person name="Moser A."/>
            <person name="Murali S.C."/>
            <person name="Muzny D.M."/>
            <person name="Otani S."/>
            <person name="Piulachs M.-D."/>
            <person name="Poelchau M."/>
            <person name="Qu J."/>
            <person name="Schaub F."/>
            <person name="Wada-Katsumata A."/>
            <person name="Worley K.C."/>
            <person name="Xie Q."/>
            <person name="Ylla G."/>
            <person name="Poulsen M."/>
            <person name="Gibbs R.A."/>
            <person name="Schal C."/>
            <person name="Richards S."/>
            <person name="Belles X."/>
            <person name="Korb J."/>
            <person name="Bornberg-Bauer E."/>
        </authorList>
    </citation>
    <scope>NUCLEOTIDE SEQUENCE [LARGE SCALE GENOMIC DNA]</scope>
    <source>
        <tissue evidence="1">Whole body</tissue>
    </source>
</reference>
<dbReference type="STRING" id="105785.A0A2J7R4M5"/>
<dbReference type="Proteomes" id="UP000235965">
    <property type="component" value="Unassembled WGS sequence"/>
</dbReference>
<evidence type="ECO:0008006" key="3">
    <source>
        <dbReference type="Google" id="ProtNLM"/>
    </source>
</evidence>
<keyword evidence="2" id="KW-1185">Reference proteome</keyword>
<protein>
    <recommendedName>
        <fullName evidence="3">Endonuclease/exonuclease/phosphatase domain-containing protein</fullName>
    </recommendedName>
</protein>
<dbReference type="EMBL" id="NEVH01007404">
    <property type="protein sequence ID" value="PNF35790.1"/>
    <property type="molecule type" value="Genomic_DNA"/>
</dbReference>
<gene>
    <name evidence="1" type="ORF">B7P43_G11761</name>
</gene>
<dbReference type="AlphaFoldDB" id="A0A2J7R4M5"/>
<dbReference type="InParanoid" id="A0A2J7R4M5"/>
<evidence type="ECO:0000313" key="1">
    <source>
        <dbReference type="EMBL" id="PNF35790.1"/>
    </source>
</evidence>
<accession>A0A2J7R4M5</accession>
<name>A0A2J7R4M5_9NEOP</name>